<protein>
    <recommendedName>
        <fullName evidence="4">Carboxypeptidase regulatory-like domain-containing protein</fullName>
    </recommendedName>
</protein>
<dbReference type="EMBL" id="SJPF01000001">
    <property type="protein sequence ID" value="TWT39358.1"/>
    <property type="molecule type" value="Genomic_DNA"/>
</dbReference>
<dbReference type="AlphaFoldDB" id="A0A5C5VLG1"/>
<keyword evidence="3" id="KW-1185">Reference proteome</keyword>
<reference evidence="2 3" key="1">
    <citation type="submission" date="2019-02" db="EMBL/GenBank/DDBJ databases">
        <title>Deep-cultivation of Planctomycetes and their phenomic and genomic characterization uncovers novel biology.</title>
        <authorList>
            <person name="Wiegand S."/>
            <person name="Jogler M."/>
            <person name="Boedeker C."/>
            <person name="Pinto D."/>
            <person name="Vollmers J."/>
            <person name="Rivas-Marin E."/>
            <person name="Kohn T."/>
            <person name="Peeters S.H."/>
            <person name="Heuer A."/>
            <person name="Rast P."/>
            <person name="Oberbeckmann S."/>
            <person name="Bunk B."/>
            <person name="Jeske O."/>
            <person name="Meyerdierks A."/>
            <person name="Storesund J.E."/>
            <person name="Kallscheuer N."/>
            <person name="Luecker S."/>
            <person name="Lage O.M."/>
            <person name="Pohl T."/>
            <person name="Merkel B.J."/>
            <person name="Hornburger P."/>
            <person name="Mueller R.-W."/>
            <person name="Bruemmer F."/>
            <person name="Labrenz M."/>
            <person name="Spormann A.M."/>
            <person name="Op Den Camp H."/>
            <person name="Overmann J."/>
            <person name="Amann R."/>
            <person name="Jetten M.S.M."/>
            <person name="Mascher T."/>
            <person name="Medema M.H."/>
            <person name="Devos D.P."/>
            <person name="Kaster A.-K."/>
            <person name="Ovreas L."/>
            <person name="Rohde M."/>
            <person name="Galperin M.Y."/>
            <person name="Jogler C."/>
        </authorList>
    </citation>
    <scope>NUCLEOTIDE SEQUENCE [LARGE SCALE GENOMIC DNA]</scope>
    <source>
        <strain evidence="2 3">Enr8</strain>
    </source>
</reference>
<keyword evidence="1" id="KW-0732">Signal</keyword>
<dbReference type="PROSITE" id="PS51257">
    <property type="entry name" value="PROKAR_LIPOPROTEIN"/>
    <property type="match status" value="1"/>
</dbReference>
<dbReference type="Proteomes" id="UP000318878">
    <property type="component" value="Unassembled WGS sequence"/>
</dbReference>
<feature type="chain" id="PRO_5023097806" description="Carboxypeptidase regulatory-like domain-containing protein" evidence="1">
    <location>
        <begin position="19"/>
        <end position="132"/>
    </location>
</feature>
<comment type="caution">
    <text evidence="2">The sequence shown here is derived from an EMBL/GenBank/DDBJ whole genome shotgun (WGS) entry which is preliminary data.</text>
</comment>
<dbReference type="RefSeq" id="WP_146429534.1">
    <property type="nucleotide sequence ID" value="NZ_SJPF01000001.1"/>
</dbReference>
<evidence type="ECO:0000313" key="3">
    <source>
        <dbReference type="Proteomes" id="UP000318878"/>
    </source>
</evidence>
<accession>A0A5C5VLG1</accession>
<feature type="signal peptide" evidence="1">
    <location>
        <begin position="1"/>
        <end position="18"/>
    </location>
</feature>
<evidence type="ECO:0000256" key="1">
    <source>
        <dbReference type="SAM" id="SignalP"/>
    </source>
</evidence>
<name>A0A5C5VLG1_9BACT</name>
<sequence precursor="true">MIRSLSLACLTFSLLAMAGCGPTPVTGGATGRLTTGENPLAEMQVNVYRADGVDTPIGFGTTAADGSFELVQPAAAGPLMLEPGKYRFTVESIGSPVMLPKKYGSAASSPLEIDWQSGQAITLDIPGLKMPR</sequence>
<gene>
    <name evidence="2" type="ORF">Enr8_10570</name>
</gene>
<organism evidence="2 3">
    <name type="scientific">Blastopirellula retiformator</name>
    <dbReference type="NCBI Taxonomy" id="2527970"/>
    <lineage>
        <taxon>Bacteria</taxon>
        <taxon>Pseudomonadati</taxon>
        <taxon>Planctomycetota</taxon>
        <taxon>Planctomycetia</taxon>
        <taxon>Pirellulales</taxon>
        <taxon>Pirellulaceae</taxon>
        <taxon>Blastopirellula</taxon>
    </lineage>
</organism>
<evidence type="ECO:0000313" key="2">
    <source>
        <dbReference type="EMBL" id="TWT39358.1"/>
    </source>
</evidence>
<evidence type="ECO:0008006" key="4">
    <source>
        <dbReference type="Google" id="ProtNLM"/>
    </source>
</evidence>
<proteinExistence type="predicted"/>
<dbReference type="OrthoDB" id="213447at2"/>